<dbReference type="InterPro" id="IPR011013">
    <property type="entry name" value="Gal_mutarotase_sf_dom"/>
</dbReference>
<comment type="caution">
    <text evidence="6">The sequence shown here is derived from an EMBL/GenBank/DDBJ whole genome shotgun (WGS) entry which is preliminary data.</text>
</comment>
<dbReference type="Gene3D" id="2.70.98.10">
    <property type="match status" value="1"/>
</dbReference>
<dbReference type="GO" id="GO:0016829">
    <property type="term" value="F:lyase activity"/>
    <property type="evidence" value="ECO:0007669"/>
    <property type="project" value="UniProtKB-KW"/>
</dbReference>
<dbReference type="SUPFAM" id="SSF49785">
    <property type="entry name" value="Galactose-binding domain-like"/>
    <property type="match status" value="1"/>
</dbReference>
<dbReference type="SUPFAM" id="SSF49863">
    <property type="entry name" value="Hyaluronate lyase-like, C-terminal domain"/>
    <property type="match status" value="1"/>
</dbReference>
<dbReference type="Pfam" id="PF09092">
    <property type="entry name" value="Lyase_N"/>
    <property type="match status" value="1"/>
</dbReference>
<evidence type="ECO:0000313" key="7">
    <source>
        <dbReference type="Proteomes" id="UP001597362"/>
    </source>
</evidence>
<sequence length="995" mass="112186">MESFETNSWQVNWSATNNGTLEQTSDRFKDGQHSLVWNWTSNGAKVQISSHPELAAANVKNGGLKLWIYNELEVDDVVTFQFGTYSEIAQQNHHFIFQVRLKFTGWRAIWVKLREEGYNSNYTGTHSSPLEVMEIVAPASVSSGKLYFDNVEFLTTIVKRRSEDYQLPKPGIDVGASSWDNVYYYSQQQPTIPLKPEITQAEIDGFEAIANKYEQWIYGDNIVISNIEGPLLARYNALQQYITQGLQAYSSLNIVRHIDGRITGKPLYAQNDPQTPKFGDQLSRNVLLPLVYDYKWNGNISSKQKYIDALDYMHDQGWADGSAIGTLDHESNRHSGYFHSVFLMRNELIAVGKLDRELSTIFWYGSFGRTFDHSVYIETTADEIRTKFIYLLLYVLAMEHTPKKVQYMEGLMEWYEQGLQVVPGYADLFKPDGTMFHHRAVYLNAYGEPALQSATLLAYLLHGTVWQLSHRVYSTLKNSLLTLEKITNSFTMPIGATGRFPDKTNIAAYLFSYVYLASASTPIDSDLAARFKRQWQPDSPALQAVFRQADAYGVQYLDTLGGLQMAIDLAQQTGVPKINPQGVWMMPYGAMAVNRIHDYVAATKGFGQYTWNAEMTNKENVYGYYQNFGNLLLIGKSEGDSLKDSGIHVGAGWDWSRWPGTTIKTMPLSELVNRFNYSRIFTESTFVGGVTTADQYGFFSLLLQDPVDPTFSAHKSMFFFGDLIVCVGSNINNTDQVKPTETILFQSYMSHSAKPFWHNNSAAITASAYDDVQTTATMSWLVDPYGHGYIIPNGKGVTIKRGLQTSRSSTDKQATSGYYTTAYIQHDYAPQQASYEYAIKVGAGASVTASYAMDRSYTILQNDQYAHIVKQQDNDVEVIGYAIFDHSLVVDKGILYKSSDPLLVMEQRFADGTVQLSIADPDLRLGKHENNNMPFSVLTQSSMMKTISLTIIGEWDIVTADTSIRLVLIEDNYTTIEIDAIDGKSYQVTLHSLED</sequence>
<dbReference type="Gene3D" id="1.50.10.100">
    <property type="entry name" value="Chondroitin AC/alginate lyase"/>
    <property type="match status" value="1"/>
</dbReference>
<dbReference type="InterPro" id="IPR015176">
    <property type="entry name" value="Lyase_N"/>
</dbReference>
<evidence type="ECO:0000259" key="4">
    <source>
        <dbReference type="Pfam" id="PF09092"/>
    </source>
</evidence>
<dbReference type="InterPro" id="IPR003159">
    <property type="entry name" value="Lyase_8_central_dom"/>
</dbReference>
<dbReference type="Pfam" id="PF02278">
    <property type="entry name" value="Lyase_8"/>
    <property type="match status" value="1"/>
</dbReference>
<feature type="domain" description="Lyase catalytic" evidence="5">
    <location>
        <begin position="285"/>
        <end position="531"/>
    </location>
</feature>
<evidence type="ECO:0000259" key="5">
    <source>
        <dbReference type="Pfam" id="PF09093"/>
    </source>
</evidence>
<dbReference type="InterPro" id="IPR014718">
    <property type="entry name" value="GH-type_carb-bd"/>
</dbReference>
<dbReference type="PANTHER" id="PTHR37322:SF3">
    <property type="entry name" value="CHONDROITIN SULFATE ABC EXOLYASE"/>
    <property type="match status" value="1"/>
</dbReference>
<dbReference type="InterPro" id="IPR008979">
    <property type="entry name" value="Galactose-bd-like_sf"/>
</dbReference>
<dbReference type="InterPro" id="IPR039174">
    <property type="entry name" value="Chondroitin_ABC_lyase"/>
</dbReference>
<dbReference type="InterPro" id="IPR015177">
    <property type="entry name" value="Lyase_catalyt"/>
</dbReference>
<dbReference type="RefSeq" id="WP_377775226.1">
    <property type="nucleotide sequence ID" value="NZ_JBHUHO010000047.1"/>
</dbReference>
<organism evidence="6 7">
    <name type="scientific">Paenibacillus yanchengensis</name>
    <dbReference type="NCBI Taxonomy" id="2035833"/>
    <lineage>
        <taxon>Bacteria</taxon>
        <taxon>Bacillati</taxon>
        <taxon>Bacillota</taxon>
        <taxon>Bacilli</taxon>
        <taxon>Bacillales</taxon>
        <taxon>Paenibacillaceae</taxon>
        <taxon>Paenibacillus</taxon>
    </lineage>
</organism>
<gene>
    <name evidence="6" type="ORF">ACFSJH_19230</name>
</gene>
<protein>
    <submittedName>
        <fullName evidence="6">Chondroitinase family polysaccharide lyase</fullName>
    </submittedName>
</protein>
<dbReference type="SUPFAM" id="SSF74650">
    <property type="entry name" value="Galactose mutarotase-like"/>
    <property type="match status" value="1"/>
</dbReference>
<comment type="similarity">
    <text evidence="1">Belongs to the polysaccharide lyase 8 family.</text>
</comment>
<keyword evidence="7" id="KW-1185">Reference proteome</keyword>
<dbReference type="Pfam" id="PF09093">
    <property type="entry name" value="Lyase_catalyt"/>
    <property type="match status" value="1"/>
</dbReference>
<feature type="domain" description="Lyase N-terminal" evidence="4">
    <location>
        <begin position="2"/>
        <end position="168"/>
    </location>
</feature>
<dbReference type="InterPro" id="IPR008929">
    <property type="entry name" value="Chondroitin_lyas"/>
</dbReference>
<evidence type="ECO:0000313" key="6">
    <source>
        <dbReference type="EMBL" id="MFD2117870.1"/>
    </source>
</evidence>
<evidence type="ECO:0000256" key="1">
    <source>
        <dbReference type="ARBA" id="ARBA00006699"/>
    </source>
</evidence>
<reference evidence="7" key="1">
    <citation type="journal article" date="2019" name="Int. J. Syst. Evol. Microbiol.">
        <title>The Global Catalogue of Microorganisms (GCM) 10K type strain sequencing project: providing services to taxonomists for standard genome sequencing and annotation.</title>
        <authorList>
            <consortium name="The Broad Institute Genomics Platform"/>
            <consortium name="The Broad Institute Genome Sequencing Center for Infectious Disease"/>
            <person name="Wu L."/>
            <person name="Ma J."/>
        </authorList>
    </citation>
    <scope>NUCLEOTIDE SEQUENCE [LARGE SCALE GENOMIC DNA]</scope>
    <source>
        <strain evidence="7">GH52</strain>
    </source>
</reference>
<dbReference type="Gene3D" id="2.60.120.430">
    <property type="entry name" value="Galactose-binding lectin"/>
    <property type="match status" value="1"/>
</dbReference>
<keyword evidence="2 6" id="KW-0456">Lyase</keyword>
<accession>A0ABW4YQA2</accession>
<dbReference type="SUPFAM" id="SSF48230">
    <property type="entry name" value="Chondroitin AC/alginate lyase"/>
    <property type="match status" value="1"/>
</dbReference>
<dbReference type="Gene3D" id="2.60.220.10">
    <property type="entry name" value="Polysaccharide lyase family 8-like, C-terminal"/>
    <property type="match status" value="1"/>
</dbReference>
<dbReference type="InterPro" id="IPR011071">
    <property type="entry name" value="Lyase_8-like_C"/>
</dbReference>
<dbReference type="PANTHER" id="PTHR37322">
    <property type="match status" value="1"/>
</dbReference>
<evidence type="ECO:0000259" key="3">
    <source>
        <dbReference type="Pfam" id="PF02278"/>
    </source>
</evidence>
<proteinExistence type="inferred from homology"/>
<evidence type="ECO:0000256" key="2">
    <source>
        <dbReference type="ARBA" id="ARBA00023239"/>
    </source>
</evidence>
<dbReference type="EMBL" id="JBHUHO010000047">
    <property type="protein sequence ID" value="MFD2117870.1"/>
    <property type="molecule type" value="Genomic_DNA"/>
</dbReference>
<dbReference type="Proteomes" id="UP001597362">
    <property type="component" value="Unassembled WGS sequence"/>
</dbReference>
<feature type="domain" description="Polysaccharide lyase family 8 central" evidence="3">
    <location>
        <begin position="591"/>
        <end position="840"/>
    </location>
</feature>
<name>A0ABW4YQA2_9BACL</name>